<evidence type="ECO:0000313" key="1">
    <source>
        <dbReference type="EMBL" id="DAG04337.1"/>
    </source>
</evidence>
<protein>
    <submittedName>
        <fullName evidence="1">Uncharacterized protein</fullName>
    </submittedName>
</protein>
<proteinExistence type="predicted"/>
<organism evidence="1">
    <name type="scientific">Siphoviridae sp. ctYkG6</name>
    <dbReference type="NCBI Taxonomy" id="2825551"/>
    <lineage>
        <taxon>Viruses</taxon>
        <taxon>Duplodnaviria</taxon>
        <taxon>Heunggongvirae</taxon>
        <taxon>Uroviricota</taxon>
        <taxon>Caudoviricetes</taxon>
    </lineage>
</organism>
<dbReference type="EMBL" id="BK016242">
    <property type="protein sequence ID" value="DAG04337.1"/>
    <property type="molecule type" value="Genomic_DNA"/>
</dbReference>
<sequence length="29" mass="3355">MPLKEEPSSRGNVGERVQKTVERLITWTI</sequence>
<accession>A0A8S5VC38</accession>
<reference evidence="1" key="1">
    <citation type="journal article" date="2021" name="Proc. Natl. Acad. Sci. U.S.A.">
        <title>A Catalog of Tens of Thousands of Viruses from Human Metagenomes Reveals Hidden Associations with Chronic Diseases.</title>
        <authorList>
            <person name="Tisza M.J."/>
            <person name="Buck C.B."/>
        </authorList>
    </citation>
    <scope>NUCLEOTIDE SEQUENCE</scope>
    <source>
        <strain evidence="1">CtYkG6</strain>
    </source>
</reference>
<name>A0A8S5VC38_9CAUD</name>